<keyword evidence="2" id="KW-1185">Reference proteome</keyword>
<evidence type="ECO:0000313" key="1">
    <source>
        <dbReference type="EMBL" id="ELQ74972.1"/>
    </source>
</evidence>
<gene>
    <name evidence="1" type="ORF">THOM_2090</name>
</gene>
<feature type="non-terminal residue" evidence="1">
    <location>
        <position position="1"/>
    </location>
</feature>
<dbReference type="InParanoid" id="L7JW35"/>
<dbReference type="AlphaFoldDB" id="L7JW35"/>
<proteinExistence type="predicted"/>
<accession>L7JW35</accession>
<evidence type="ECO:0000313" key="2">
    <source>
        <dbReference type="Proteomes" id="UP000011185"/>
    </source>
</evidence>
<sequence length="302" mass="34152">VDYDVTIKEKIVSSKMSGVVFENGHMFTLRKESHIISIEKSTGIFNLFKKINLVIDPANRAGCKFFLQTIDNYEEPNIISAFVSLSISTSFLSTITNISFIRVKFIGPILLEINNDIKKLNIEKCNGTIKTSGIVNGTLSSLQNFVSEIVVVKVKNEPKYDLKIAGYIIPETLTIYCILKNLMLENVYNSNMSCFRVVNTCEYMELNNYFGIVEMDTGPCLKSAVFNHAICIYSEATGMLDLKDGGLRLDTYFLPRTIRHLRLKGLVMNVSEVFHLHDILENIEICNCFGLFNFKNVFNIAS</sequence>
<reference evidence="1 2" key="1">
    <citation type="journal article" date="2012" name="PLoS Pathog.">
        <title>The genome of the obligate intracellular parasite Trachipleistophora hominis: new insights into microsporidian genome dynamics and reductive evolution.</title>
        <authorList>
            <person name="Heinz E."/>
            <person name="Williams T.A."/>
            <person name="Nakjang S."/>
            <person name="Noel C.J."/>
            <person name="Swan D.C."/>
            <person name="Goldberg A.V."/>
            <person name="Harris S.R."/>
            <person name="Weinmaier T."/>
            <person name="Markert S."/>
            <person name="Becher D."/>
            <person name="Bernhardt J."/>
            <person name="Dagan T."/>
            <person name="Hacker C."/>
            <person name="Lucocq J.M."/>
            <person name="Schweder T."/>
            <person name="Rattei T."/>
            <person name="Hall N."/>
            <person name="Hirt R.P."/>
            <person name="Embley T.M."/>
        </authorList>
    </citation>
    <scope>NUCLEOTIDE SEQUENCE [LARGE SCALE GENOMIC DNA]</scope>
</reference>
<dbReference type="Proteomes" id="UP000011185">
    <property type="component" value="Unassembled WGS sequence"/>
</dbReference>
<dbReference type="VEuPathDB" id="MicrosporidiaDB:THOM_2090"/>
<name>L7JW35_TRAHO</name>
<dbReference type="HOGENOM" id="CLU_923066_0_0_1"/>
<dbReference type="EMBL" id="JH994002">
    <property type="protein sequence ID" value="ELQ74972.1"/>
    <property type="molecule type" value="Genomic_DNA"/>
</dbReference>
<organism evidence="1 2">
    <name type="scientific">Trachipleistophora hominis</name>
    <name type="common">Microsporidian parasite</name>
    <dbReference type="NCBI Taxonomy" id="72359"/>
    <lineage>
        <taxon>Eukaryota</taxon>
        <taxon>Fungi</taxon>
        <taxon>Fungi incertae sedis</taxon>
        <taxon>Microsporidia</taxon>
        <taxon>Pleistophoridae</taxon>
        <taxon>Trachipleistophora</taxon>
    </lineage>
</organism>
<protein>
    <submittedName>
        <fullName evidence="1">Putative LRR containing protein</fullName>
    </submittedName>
</protein>